<dbReference type="EMBL" id="AUZX01001148">
    <property type="protein sequence ID" value="EQD79846.1"/>
    <property type="molecule type" value="Genomic_DNA"/>
</dbReference>
<gene>
    <name evidence="1" type="ORF">B1A_01510</name>
</gene>
<dbReference type="AlphaFoldDB" id="T1C300"/>
<name>T1C300_9ZZZZ</name>
<proteinExistence type="predicted"/>
<evidence type="ECO:0000313" key="1">
    <source>
        <dbReference type="EMBL" id="EQD79846.1"/>
    </source>
</evidence>
<protein>
    <submittedName>
        <fullName evidence="1">Uncharacterized protein</fullName>
    </submittedName>
</protein>
<organism evidence="1">
    <name type="scientific">mine drainage metagenome</name>
    <dbReference type="NCBI Taxonomy" id="410659"/>
    <lineage>
        <taxon>unclassified sequences</taxon>
        <taxon>metagenomes</taxon>
        <taxon>ecological metagenomes</taxon>
    </lineage>
</organism>
<reference evidence="1" key="2">
    <citation type="journal article" date="2014" name="ISME J.">
        <title>Microbial stratification in low pH oxic and suboxic macroscopic growths along an acid mine drainage.</title>
        <authorList>
            <person name="Mendez-Garcia C."/>
            <person name="Mesa V."/>
            <person name="Sprenger R.R."/>
            <person name="Richter M."/>
            <person name="Diez M.S."/>
            <person name="Solano J."/>
            <person name="Bargiela R."/>
            <person name="Golyshina O.V."/>
            <person name="Manteca A."/>
            <person name="Ramos J.L."/>
            <person name="Gallego J.R."/>
            <person name="Llorente I."/>
            <person name="Martins Dos Santos V.A."/>
            <person name="Jensen O.N."/>
            <person name="Pelaez A.I."/>
            <person name="Sanchez J."/>
            <person name="Ferrer M."/>
        </authorList>
    </citation>
    <scope>NUCLEOTIDE SEQUENCE</scope>
</reference>
<dbReference type="Gene3D" id="3.40.50.450">
    <property type="match status" value="1"/>
</dbReference>
<dbReference type="SUPFAM" id="SSF102405">
    <property type="entry name" value="MCP/YpsA-like"/>
    <property type="match status" value="1"/>
</dbReference>
<accession>T1C300</accession>
<comment type="caution">
    <text evidence="1">The sequence shown here is derived from an EMBL/GenBank/DDBJ whole genome shotgun (WGS) entry which is preliminary data.</text>
</comment>
<sequence>MLEQMRAIAAALAQAGFTLRSGGADGADMAFEQGARSVDGARMQIYLPWQGFNGNPSPLYTVEQRALDVARRVHPAWHRLSPAARKLHGRNCYQVLGLSFDVPSQFLVCWTSDGCESARTRSAKTGGTGTAIELAESHGVPVFNLGKAGRSVALREWLQGLSVQFPQGVIEERGQSEFALAV</sequence>
<reference evidence="1" key="1">
    <citation type="submission" date="2013-08" db="EMBL/GenBank/DDBJ databases">
        <authorList>
            <person name="Mendez C."/>
            <person name="Richter M."/>
            <person name="Ferrer M."/>
            <person name="Sanchez J."/>
        </authorList>
    </citation>
    <scope>NUCLEOTIDE SEQUENCE</scope>
</reference>